<dbReference type="SUPFAM" id="SSF49777">
    <property type="entry name" value="PEBP-like"/>
    <property type="match status" value="1"/>
</dbReference>
<comment type="caution">
    <text evidence="1">The sequence shown here is derived from an EMBL/GenBank/DDBJ whole genome shotgun (WGS) entry which is preliminary data.</text>
</comment>
<protein>
    <submittedName>
        <fullName evidence="1">Uncharacterized protein</fullName>
    </submittedName>
</protein>
<name>A0A8S3SBQ4_MYTED</name>
<organism evidence="1 2">
    <name type="scientific">Mytilus edulis</name>
    <name type="common">Blue mussel</name>
    <dbReference type="NCBI Taxonomy" id="6550"/>
    <lineage>
        <taxon>Eukaryota</taxon>
        <taxon>Metazoa</taxon>
        <taxon>Spiralia</taxon>
        <taxon>Lophotrochozoa</taxon>
        <taxon>Mollusca</taxon>
        <taxon>Bivalvia</taxon>
        <taxon>Autobranchia</taxon>
        <taxon>Pteriomorphia</taxon>
        <taxon>Mytilida</taxon>
        <taxon>Mytiloidea</taxon>
        <taxon>Mytilidae</taxon>
        <taxon>Mytilinae</taxon>
        <taxon>Mytilus</taxon>
    </lineage>
</organism>
<gene>
    <name evidence="1" type="ORF">MEDL_31841</name>
</gene>
<dbReference type="Gene3D" id="3.90.280.10">
    <property type="entry name" value="PEBP-like"/>
    <property type="match status" value="1"/>
</dbReference>
<dbReference type="InterPro" id="IPR036610">
    <property type="entry name" value="PEBP-like_sf"/>
</dbReference>
<sequence>MEELSTVNACKNDFSLPGGSLEVDPLSPTVNHGWQLRNLPAMKWTAAPSDYFTLVLYDIGFTYLHALYVNIPGSNITKADTHSDKGLNKKPLETLHNESNFYDLKSISWVRVSADPFSIGRLEKEHQVNNCPLMNTPEALQHQDRPFLPHHFNLNMSVDVTYSPSAITFTSCCKTYAYRETSVELNPIGNMTVKTAHVRSSLFSSQQVLRGNVNDGVTVREYRGPQPSSGVHTYYFLLYLQSSRISPSVISNYTTSCTRCLFDINGFTTDHGLKLTGATWFRAEYDEYVRHQRVDESGKDEAAECAKEPQYPQSCSGVSIPHIIG</sequence>
<accession>A0A8S3SBQ4</accession>
<evidence type="ECO:0000313" key="2">
    <source>
        <dbReference type="Proteomes" id="UP000683360"/>
    </source>
</evidence>
<evidence type="ECO:0000313" key="1">
    <source>
        <dbReference type="EMBL" id="CAG2218202.1"/>
    </source>
</evidence>
<proteinExistence type="predicted"/>
<dbReference type="OrthoDB" id="2506647at2759"/>
<keyword evidence="2" id="KW-1185">Reference proteome</keyword>
<dbReference type="EMBL" id="CAJPWZ010001592">
    <property type="protein sequence ID" value="CAG2218202.1"/>
    <property type="molecule type" value="Genomic_DNA"/>
</dbReference>
<dbReference type="Proteomes" id="UP000683360">
    <property type="component" value="Unassembled WGS sequence"/>
</dbReference>
<dbReference type="AlphaFoldDB" id="A0A8S3SBQ4"/>
<reference evidence="1" key="1">
    <citation type="submission" date="2021-03" db="EMBL/GenBank/DDBJ databases">
        <authorList>
            <person name="Bekaert M."/>
        </authorList>
    </citation>
    <scope>NUCLEOTIDE SEQUENCE</scope>
</reference>